<dbReference type="Proteomes" id="UP000439903">
    <property type="component" value="Unassembled WGS sequence"/>
</dbReference>
<reference evidence="1 2" key="1">
    <citation type="journal article" date="2019" name="Environ. Microbiol.">
        <title>At the nexus of three kingdoms: the genome of the mycorrhizal fungus Gigaspora margarita provides insights into plant, endobacterial and fungal interactions.</title>
        <authorList>
            <person name="Venice F."/>
            <person name="Ghignone S."/>
            <person name="Salvioli di Fossalunga A."/>
            <person name="Amselem J."/>
            <person name="Novero M."/>
            <person name="Xianan X."/>
            <person name="Sedzielewska Toro K."/>
            <person name="Morin E."/>
            <person name="Lipzen A."/>
            <person name="Grigoriev I.V."/>
            <person name="Henrissat B."/>
            <person name="Martin F.M."/>
            <person name="Bonfante P."/>
        </authorList>
    </citation>
    <scope>NUCLEOTIDE SEQUENCE [LARGE SCALE GENOMIC DNA]</scope>
    <source>
        <strain evidence="1 2">BEG34</strain>
    </source>
</reference>
<organism evidence="1 2">
    <name type="scientific">Gigaspora margarita</name>
    <dbReference type="NCBI Taxonomy" id="4874"/>
    <lineage>
        <taxon>Eukaryota</taxon>
        <taxon>Fungi</taxon>
        <taxon>Fungi incertae sedis</taxon>
        <taxon>Mucoromycota</taxon>
        <taxon>Glomeromycotina</taxon>
        <taxon>Glomeromycetes</taxon>
        <taxon>Diversisporales</taxon>
        <taxon>Gigasporaceae</taxon>
        <taxon>Gigaspora</taxon>
    </lineage>
</organism>
<evidence type="ECO:0000313" key="2">
    <source>
        <dbReference type="Proteomes" id="UP000439903"/>
    </source>
</evidence>
<comment type="caution">
    <text evidence="1">The sequence shown here is derived from an EMBL/GenBank/DDBJ whole genome shotgun (WGS) entry which is preliminary data.</text>
</comment>
<accession>A0A8H4AF74</accession>
<sequence>MKELNKLKAEKLHQSRDEYKKKWQDVLAEKNKIIEQIETKINSVVIFITNLDDKKLVKEIVKELQEISDSNFYNQVVSGVEDAMKA</sequence>
<dbReference type="EMBL" id="WTPW01000690">
    <property type="protein sequence ID" value="KAF0488263.1"/>
    <property type="molecule type" value="Genomic_DNA"/>
</dbReference>
<keyword evidence="2" id="KW-1185">Reference proteome</keyword>
<protein>
    <submittedName>
        <fullName evidence="1">Uncharacterized protein</fullName>
    </submittedName>
</protein>
<gene>
    <name evidence="1" type="ORF">F8M41_022350</name>
</gene>
<evidence type="ECO:0000313" key="1">
    <source>
        <dbReference type="EMBL" id="KAF0488263.1"/>
    </source>
</evidence>
<proteinExistence type="predicted"/>
<dbReference type="AlphaFoldDB" id="A0A8H4AF74"/>
<name>A0A8H4AF74_GIGMA</name>